<dbReference type="Proteomes" id="UP000053617">
    <property type="component" value="Unassembled WGS sequence"/>
</dbReference>
<name>A0A0D2HAD6_9EURO</name>
<dbReference type="VEuPathDB" id="FungiDB:Z518_02081"/>
<sequence>MASRDSPQWLFINSDANHMKRDDSEIFQINSYMSKTRRKINRALRQKELELKTGESAETAGGGHQNVVPYHPQTHAAERQTALPQVIVFRNPAQSKRKAKNRRTELFLNRPSKEANVVDDDAQQLPSLRTLIGDGPRGDPFAIYPVKATPTVQSAFDYYASVYAPPAIESLLGSPGNPPYTAYFQMILGDVLLFHVVIAYTQIHQERLRSGQAKWSPHFAFHSQRALEILHDRIVKNENCTSDATVLSIIMLAGCAGMLADFKGIQVHAGGLRKIVAMRGGPKTLGVDRGLGTYLRTRVQQVEHGYSAWVKQQEAMKARLRYPSSPVPDDLRQRIEKLPPGFRRICLTGSINFPVIDYLERAIQVFHPQNSADAVDILTLLTDAYMITETPDLQLVERMIMVPVSYLCLYCDRIQRGHGNAPNVAVVEGQGRKLCAVYDLSECDSDCLLWAALMLHETAFPDSVIHEFVSRVLDAVDISTDKQRELESSFLPMPSRYNWLHPSLGRIEEAVTETIDRGRSDP</sequence>
<organism evidence="1 2">
    <name type="scientific">Rhinocladiella mackenziei CBS 650.93</name>
    <dbReference type="NCBI Taxonomy" id="1442369"/>
    <lineage>
        <taxon>Eukaryota</taxon>
        <taxon>Fungi</taxon>
        <taxon>Dikarya</taxon>
        <taxon>Ascomycota</taxon>
        <taxon>Pezizomycotina</taxon>
        <taxon>Eurotiomycetes</taxon>
        <taxon>Chaetothyriomycetidae</taxon>
        <taxon>Chaetothyriales</taxon>
        <taxon>Herpotrichiellaceae</taxon>
        <taxon>Rhinocladiella</taxon>
    </lineage>
</organism>
<dbReference type="GeneID" id="25290152"/>
<dbReference type="EMBL" id="KN847476">
    <property type="protein sequence ID" value="KIX07428.1"/>
    <property type="molecule type" value="Genomic_DNA"/>
</dbReference>
<dbReference type="PANTHER" id="PTHR37540">
    <property type="entry name" value="TRANSCRIPTION FACTOR (ACR-2), PUTATIVE-RELATED-RELATED"/>
    <property type="match status" value="1"/>
</dbReference>
<dbReference type="RefSeq" id="XP_013274564.1">
    <property type="nucleotide sequence ID" value="XM_013419110.1"/>
</dbReference>
<gene>
    <name evidence="1" type="ORF">Z518_02081</name>
</gene>
<protein>
    <submittedName>
        <fullName evidence="1">Uncharacterized protein</fullName>
    </submittedName>
</protein>
<accession>A0A0D2HAD6</accession>
<proteinExistence type="predicted"/>
<dbReference type="PANTHER" id="PTHR37540:SF5">
    <property type="entry name" value="TRANSCRIPTION FACTOR DOMAIN-CONTAINING PROTEIN"/>
    <property type="match status" value="1"/>
</dbReference>
<evidence type="ECO:0000313" key="1">
    <source>
        <dbReference type="EMBL" id="KIX07428.1"/>
    </source>
</evidence>
<dbReference type="InterPro" id="IPR021858">
    <property type="entry name" value="Fun_TF"/>
</dbReference>
<evidence type="ECO:0000313" key="2">
    <source>
        <dbReference type="Proteomes" id="UP000053617"/>
    </source>
</evidence>
<keyword evidence="2" id="KW-1185">Reference proteome</keyword>
<dbReference type="AlphaFoldDB" id="A0A0D2HAD6"/>
<dbReference type="OrthoDB" id="4158087at2759"/>
<dbReference type="HOGENOM" id="CLU_521892_0_0_1"/>
<reference evidence="1 2" key="1">
    <citation type="submission" date="2015-01" db="EMBL/GenBank/DDBJ databases">
        <title>The Genome Sequence of Rhinocladiella mackenzie CBS 650.93.</title>
        <authorList>
            <consortium name="The Broad Institute Genomics Platform"/>
            <person name="Cuomo C."/>
            <person name="de Hoog S."/>
            <person name="Gorbushina A."/>
            <person name="Stielow B."/>
            <person name="Teixiera M."/>
            <person name="Abouelleil A."/>
            <person name="Chapman S.B."/>
            <person name="Priest M."/>
            <person name="Young S.K."/>
            <person name="Wortman J."/>
            <person name="Nusbaum C."/>
            <person name="Birren B."/>
        </authorList>
    </citation>
    <scope>NUCLEOTIDE SEQUENCE [LARGE SCALE GENOMIC DNA]</scope>
    <source>
        <strain evidence="1 2">CBS 650.93</strain>
    </source>
</reference>
<dbReference type="Pfam" id="PF11951">
    <property type="entry name" value="Fungal_trans_2"/>
    <property type="match status" value="1"/>
</dbReference>